<evidence type="ECO:0000313" key="7">
    <source>
        <dbReference type="EMBL" id="AEA13435.1"/>
    </source>
</evidence>
<dbReference type="PIRSF" id="PIRSF001438">
    <property type="entry name" value="4pyrrol_synth_OHMeBilane_synth"/>
    <property type="match status" value="1"/>
</dbReference>
<dbReference type="Pfam" id="PF01379">
    <property type="entry name" value="Porphobil_deam"/>
    <property type="match status" value="1"/>
</dbReference>
<dbReference type="OrthoDB" id="8042at2157"/>
<dbReference type="eggNOG" id="arCOG04299">
    <property type="taxonomic scope" value="Archaea"/>
</dbReference>
<dbReference type="GeneID" id="10361488"/>
<dbReference type="InterPro" id="IPR022417">
    <property type="entry name" value="Porphobilin_deaminase_N"/>
</dbReference>
<dbReference type="HOGENOM" id="CLU_019704_0_2_2"/>
<reference evidence="7 8" key="1">
    <citation type="journal article" date="2011" name="J. Bacteriol.">
        <title>Complete genome sequence of the thermoacidophilic crenarchaeon Thermoproteus uzoniensis 768-20.</title>
        <authorList>
            <person name="Mardanov A.V."/>
            <person name="Gumerov V.M."/>
            <person name="Beletsky A.V."/>
            <person name="Prokofeva M.I."/>
            <person name="Bonch-Osmolovskaya E.A."/>
            <person name="Ravin N.V."/>
            <person name="Skryabin K.G."/>
        </authorList>
    </citation>
    <scope>NUCLEOTIDE SEQUENCE [LARGE SCALE GENOMIC DNA]</scope>
    <source>
        <strain evidence="7 8">768-20</strain>
    </source>
</reference>
<keyword evidence="3 4" id="KW-0627">Porphyrin biosynthesis</keyword>
<dbReference type="KEGG" id="tuz:TUZN_1977"/>
<dbReference type="EMBL" id="CP002590">
    <property type="protein sequence ID" value="AEA13435.1"/>
    <property type="molecule type" value="Genomic_DNA"/>
</dbReference>
<dbReference type="Gene3D" id="3.40.190.10">
    <property type="entry name" value="Periplasmic binding protein-like II"/>
    <property type="match status" value="2"/>
</dbReference>
<evidence type="ECO:0000256" key="4">
    <source>
        <dbReference type="HAMAP-Rule" id="MF_00260"/>
    </source>
</evidence>
<dbReference type="InterPro" id="IPR022419">
    <property type="entry name" value="Porphobilin_deaminase_cofac_BS"/>
</dbReference>
<dbReference type="GO" id="GO:0004418">
    <property type="term" value="F:hydroxymethylbilane synthase activity"/>
    <property type="evidence" value="ECO:0007669"/>
    <property type="project" value="UniProtKB-UniRule"/>
</dbReference>
<dbReference type="Gene3D" id="3.30.160.40">
    <property type="entry name" value="Porphobilinogen deaminase, C-terminal domain"/>
    <property type="match status" value="1"/>
</dbReference>
<dbReference type="GO" id="GO:0006782">
    <property type="term" value="P:protoporphyrinogen IX biosynthetic process"/>
    <property type="evidence" value="ECO:0007669"/>
    <property type="project" value="UniProtKB-UniRule"/>
</dbReference>
<dbReference type="InterPro" id="IPR022418">
    <property type="entry name" value="Porphobilinogen_deaminase_C"/>
</dbReference>
<feature type="domain" description="Porphobilinogen deaminase C-terminal" evidence="6">
    <location>
        <begin position="225"/>
        <end position="292"/>
    </location>
</feature>
<dbReference type="EC" id="2.5.1.61" evidence="4"/>
<reference key="2">
    <citation type="submission" date="2011-03" db="EMBL/GenBank/DDBJ databases">
        <title>Complete genome sequence of the thermoacidophilic crenarchaeon Thermoproteus uzoniensis 768-20.</title>
        <authorList>
            <person name="Mardanov A.V."/>
            <person name="Gumerov V.M."/>
            <person name="Beletsky A.V."/>
            <person name="Prokofeva M.I."/>
            <person name="Bonch-Osmolovskaya E.A."/>
            <person name="Ravin N.V."/>
            <person name="Skryabin K.G."/>
        </authorList>
    </citation>
    <scope>NUCLEOTIDE SEQUENCE</scope>
    <source>
        <strain>768-20</strain>
    </source>
</reference>
<comment type="pathway">
    <text evidence="4">Porphyrin-containing compound metabolism; protoporphyrin-IX biosynthesis; coproporphyrinogen-III from 5-aminolevulinate: step 2/4.</text>
</comment>
<keyword evidence="8" id="KW-1185">Reference proteome</keyword>
<dbReference type="Proteomes" id="UP000008138">
    <property type="component" value="Chromosome"/>
</dbReference>
<dbReference type="NCBIfam" id="TIGR00212">
    <property type="entry name" value="hemC"/>
    <property type="match status" value="1"/>
</dbReference>
<dbReference type="PRINTS" id="PR00151">
    <property type="entry name" value="PORPHBDMNASE"/>
</dbReference>
<organism evidence="7 8">
    <name type="scientific">Thermoproteus uzoniensis (strain 768-20)</name>
    <dbReference type="NCBI Taxonomy" id="999630"/>
    <lineage>
        <taxon>Archaea</taxon>
        <taxon>Thermoproteota</taxon>
        <taxon>Thermoprotei</taxon>
        <taxon>Thermoproteales</taxon>
        <taxon>Thermoproteaceae</taxon>
        <taxon>Thermoproteus</taxon>
    </lineage>
</organism>
<evidence type="ECO:0000259" key="5">
    <source>
        <dbReference type="Pfam" id="PF01379"/>
    </source>
</evidence>
<feature type="domain" description="Porphobilinogen deaminase N-terminal" evidence="5">
    <location>
        <begin position="3"/>
        <end position="211"/>
    </location>
</feature>
<evidence type="ECO:0000313" key="8">
    <source>
        <dbReference type="Proteomes" id="UP000008138"/>
    </source>
</evidence>
<dbReference type="SUPFAM" id="SSF54782">
    <property type="entry name" value="Porphobilinogen deaminase (hydroxymethylbilane synthase), C-terminal domain"/>
    <property type="match status" value="1"/>
</dbReference>
<dbReference type="PROSITE" id="PS00533">
    <property type="entry name" value="PORPHOBILINOGEN_DEAM"/>
    <property type="match status" value="1"/>
</dbReference>
<comment type="cofactor">
    <cofactor evidence="4">
        <name>dipyrromethane</name>
        <dbReference type="ChEBI" id="CHEBI:60342"/>
    </cofactor>
    <text evidence="4">Binds 1 dipyrromethane group covalently.</text>
</comment>
<dbReference type="AlphaFoldDB" id="F2L4T1"/>
<sequence length="303" mass="32531">MKLRVATRGSKLSLLQTELFIKSIKEVEPDLEFEIVVVKTTGDLVQDRPLYAIGVKGVFEKEVNLAVLRGQADVAVHSLKDLPSEIHEDLVVAGYSKRDSPYDAIASTRGYDVWGLPRGARVGTSSVRRGAFLKSIRPDLHIEPLRGNVDTRIGKVLSGAVDAAVLAEAGVRRLYGENPPVEIRRVKPDEIPPPPGQGIVAAVARKDDRGIIDLLRKASDPRAALEARAERAFLKEMGGGCHVAVGGLATATPNGIEFLAGWASVDGSRKVLVKAFGESPEEVGVRAARMLKSALGPPHGHRV</sequence>
<keyword evidence="2 4" id="KW-0808">Transferase</keyword>
<dbReference type="STRING" id="999630.TUZN_1977"/>
<evidence type="ECO:0000256" key="3">
    <source>
        <dbReference type="ARBA" id="ARBA00023244"/>
    </source>
</evidence>
<comment type="miscellaneous">
    <text evidence="4">The porphobilinogen subunits are added to the dipyrromethane group.</text>
</comment>
<evidence type="ECO:0000256" key="1">
    <source>
        <dbReference type="ARBA" id="ARBA00005638"/>
    </source>
</evidence>
<comment type="function">
    <text evidence="4">Tetrapolymerization of the monopyrrole PBG into the hydroxymethylbilane pre-uroporphyrinogen in several discrete steps.</text>
</comment>
<dbReference type="HAMAP" id="MF_00260">
    <property type="entry name" value="Porphobil_deam"/>
    <property type="match status" value="1"/>
</dbReference>
<dbReference type="PANTHER" id="PTHR11557">
    <property type="entry name" value="PORPHOBILINOGEN DEAMINASE"/>
    <property type="match status" value="1"/>
</dbReference>
<gene>
    <name evidence="4" type="primary">hemC</name>
    <name evidence="7" type="ordered locus">TUZN_1977</name>
</gene>
<dbReference type="UniPathway" id="UPA00251">
    <property type="reaction ID" value="UER00319"/>
</dbReference>
<dbReference type="Pfam" id="PF03900">
    <property type="entry name" value="Porphobil_deamC"/>
    <property type="match status" value="1"/>
</dbReference>
<comment type="catalytic activity">
    <reaction evidence="4">
        <text>4 porphobilinogen + H2O = hydroxymethylbilane + 4 NH4(+)</text>
        <dbReference type="Rhea" id="RHEA:13185"/>
        <dbReference type="ChEBI" id="CHEBI:15377"/>
        <dbReference type="ChEBI" id="CHEBI:28938"/>
        <dbReference type="ChEBI" id="CHEBI:57845"/>
        <dbReference type="ChEBI" id="CHEBI:58126"/>
        <dbReference type="EC" id="2.5.1.61"/>
    </reaction>
</comment>
<name>F2L4T1_THEU7</name>
<evidence type="ECO:0000259" key="6">
    <source>
        <dbReference type="Pfam" id="PF03900"/>
    </source>
</evidence>
<proteinExistence type="inferred from homology"/>
<accession>F2L4T1</accession>
<comment type="similarity">
    <text evidence="1 4">Belongs to the HMBS family.</text>
</comment>
<feature type="modified residue" description="S-(dipyrrolylmethanemethyl)cysteine" evidence="4">
    <location>
        <position position="241"/>
    </location>
</feature>
<dbReference type="RefSeq" id="WP_013680770.1">
    <property type="nucleotide sequence ID" value="NC_015315.1"/>
</dbReference>
<dbReference type="GO" id="GO:0005737">
    <property type="term" value="C:cytoplasm"/>
    <property type="evidence" value="ECO:0007669"/>
    <property type="project" value="UniProtKB-UniRule"/>
</dbReference>
<dbReference type="PANTHER" id="PTHR11557:SF0">
    <property type="entry name" value="PORPHOBILINOGEN DEAMINASE"/>
    <property type="match status" value="1"/>
</dbReference>
<dbReference type="InterPro" id="IPR036803">
    <property type="entry name" value="Porphobilinogen_deaminase_C_sf"/>
</dbReference>
<dbReference type="SUPFAM" id="SSF53850">
    <property type="entry name" value="Periplasmic binding protein-like II"/>
    <property type="match status" value="1"/>
</dbReference>
<dbReference type="InterPro" id="IPR000860">
    <property type="entry name" value="HemC"/>
</dbReference>
<evidence type="ECO:0000256" key="2">
    <source>
        <dbReference type="ARBA" id="ARBA00022679"/>
    </source>
</evidence>
<protein>
    <recommendedName>
        <fullName evidence="4">Probable porphobilinogen deaminase</fullName>
        <shortName evidence="4">PBG</shortName>
        <ecNumber evidence="4">2.5.1.61</ecNumber>
    </recommendedName>
    <alternativeName>
        <fullName evidence="4">Hydroxymethylbilane synthase</fullName>
        <shortName evidence="4">HMBS</shortName>
    </alternativeName>
    <alternativeName>
        <fullName evidence="4">Pre-uroporphyrinogen synthase</fullName>
    </alternativeName>
</protein>